<gene>
    <name evidence="2" type="ORF">PAECIP111894_05704</name>
</gene>
<dbReference type="EMBL" id="CAKMAB010000058">
    <property type="protein sequence ID" value="CAH1059495.1"/>
    <property type="molecule type" value="Genomic_DNA"/>
</dbReference>
<proteinExistence type="predicted"/>
<evidence type="ECO:0000313" key="2">
    <source>
        <dbReference type="EMBL" id="CAH1059495.1"/>
    </source>
</evidence>
<dbReference type="Gene3D" id="3.40.50.2000">
    <property type="entry name" value="Glycogen Phosphorylase B"/>
    <property type="match status" value="1"/>
</dbReference>
<dbReference type="Proteomes" id="UP000838749">
    <property type="component" value="Unassembled WGS sequence"/>
</dbReference>
<organism evidence="2 3">
    <name type="scientific">Paenibacillus pseudetheri</name>
    <dbReference type="NCBI Taxonomy" id="2897682"/>
    <lineage>
        <taxon>Bacteria</taxon>
        <taxon>Bacillati</taxon>
        <taxon>Bacillota</taxon>
        <taxon>Bacilli</taxon>
        <taxon>Bacillales</taxon>
        <taxon>Paenibacillaceae</taxon>
        <taxon>Paenibacillus</taxon>
    </lineage>
</organism>
<comment type="caution">
    <text evidence="2">The sequence shown here is derived from an EMBL/GenBank/DDBJ whole genome shotgun (WGS) entry which is preliminary data.</text>
</comment>
<protein>
    <recommendedName>
        <fullName evidence="1">WsaF C-terminal domain-containing protein</fullName>
    </recommendedName>
</protein>
<feature type="domain" description="WsaF C-terminal" evidence="1">
    <location>
        <begin position="171"/>
        <end position="294"/>
    </location>
</feature>
<reference evidence="2" key="1">
    <citation type="submission" date="2021-12" db="EMBL/GenBank/DDBJ databases">
        <authorList>
            <person name="Criscuolo A."/>
        </authorList>
    </citation>
    <scope>NUCLEOTIDE SEQUENCE</scope>
    <source>
        <strain evidence="2">CIP111894</strain>
    </source>
</reference>
<dbReference type="SUPFAM" id="SSF53756">
    <property type="entry name" value="UDP-Glycosyltransferase/glycogen phosphorylase"/>
    <property type="match status" value="1"/>
</dbReference>
<dbReference type="RefSeq" id="WP_234541464.1">
    <property type="nucleotide sequence ID" value="NZ_CAKMAB010000058.1"/>
</dbReference>
<evidence type="ECO:0000313" key="3">
    <source>
        <dbReference type="Proteomes" id="UP000838749"/>
    </source>
</evidence>
<accession>A0ABM9BM30</accession>
<evidence type="ECO:0000259" key="1">
    <source>
        <dbReference type="Pfam" id="PF22772"/>
    </source>
</evidence>
<sequence length="393" mass="45140">MLKLAWFVPSPMEGSGGHRTIFQNINALASEGYDCDIYIEDDNSYLNLKEMKSSINKYFGDIKANLFLGFNTEVKYDAVFATAWHTAKAVRDIPYQTKKFYFVQDFEAYFNPMGDGYLLAENSYKYDLTPITIGKWLSNLMVEKYNTASSYFDFCADHTVYKRLPEKTREKAICFIYQPEKPRRCSIIGIEALGIVKHLMPEVKIYLYGSKNKTNVWFEHTNLELISVEECNNLYNKCSVGLCISSSNPSRIPFEMMAAGLPVVDIYRENNLYDMPDGGVKLADQTPESIASALISILTNDEHIDQMSRFGVNYMKDKTLEHGYKQFTDAVKKIISNEDFELKAYPKSYNQEPIIADAFTKKIRPVYTDNGKSPEKVKDLLRKIKNKVKKIIK</sequence>
<dbReference type="Gene3D" id="3.40.50.11090">
    <property type="match status" value="1"/>
</dbReference>
<name>A0ABM9BM30_9BACL</name>
<dbReference type="InterPro" id="IPR055050">
    <property type="entry name" value="WsaF_C"/>
</dbReference>
<keyword evidence="3" id="KW-1185">Reference proteome</keyword>
<dbReference type="Pfam" id="PF22772">
    <property type="entry name" value="WsaF_C"/>
    <property type="match status" value="1"/>
</dbReference>